<sequence>MIAPSISTIMFFFYTMILENDLPFQNSQNILYFINQLKSFIIYQLFEECSFQKNYYYSHFILFLLLVNDYFSFLKKMLSGISMIDSFVLEIPLYQLLVGELKIMLILVQTCRICQNNIKAAKLMSTINFGYLLFYFQDQLWDLNLKLSIQLHLELFKMNSLNCGCLMYLQEYSFQFLFHRQELLKKNKFQIPQLVKIQKKIDYIKTLNLFSFINQSWIRL</sequence>
<evidence type="ECO:0000313" key="1">
    <source>
        <dbReference type="EMBL" id="CAD8098318.1"/>
    </source>
</evidence>
<name>A0A8S1P5M4_9CILI</name>
<evidence type="ECO:0000313" key="2">
    <source>
        <dbReference type="Proteomes" id="UP000692954"/>
    </source>
</evidence>
<keyword evidence="2" id="KW-1185">Reference proteome</keyword>
<dbReference type="OrthoDB" id="754047at2759"/>
<dbReference type="Proteomes" id="UP000692954">
    <property type="component" value="Unassembled WGS sequence"/>
</dbReference>
<protein>
    <submittedName>
        <fullName evidence="1">Uncharacterized protein</fullName>
    </submittedName>
</protein>
<organism evidence="1 2">
    <name type="scientific">Paramecium sonneborni</name>
    <dbReference type="NCBI Taxonomy" id="65129"/>
    <lineage>
        <taxon>Eukaryota</taxon>
        <taxon>Sar</taxon>
        <taxon>Alveolata</taxon>
        <taxon>Ciliophora</taxon>
        <taxon>Intramacronucleata</taxon>
        <taxon>Oligohymenophorea</taxon>
        <taxon>Peniculida</taxon>
        <taxon>Parameciidae</taxon>
        <taxon>Paramecium</taxon>
    </lineage>
</organism>
<dbReference type="AlphaFoldDB" id="A0A8S1P5M4"/>
<reference evidence="1" key="1">
    <citation type="submission" date="2021-01" db="EMBL/GenBank/DDBJ databases">
        <authorList>
            <consortium name="Genoscope - CEA"/>
            <person name="William W."/>
        </authorList>
    </citation>
    <scope>NUCLEOTIDE SEQUENCE</scope>
</reference>
<accession>A0A8S1P5M4</accession>
<proteinExistence type="predicted"/>
<gene>
    <name evidence="1" type="ORF">PSON_ATCC_30995.1.T0700051</name>
</gene>
<dbReference type="EMBL" id="CAJJDN010000070">
    <property type="protein sequence ID" value="CAD8098318.1"/>
    <property type="molecule type" value="Genomic_DNA"/>
</dbReference>
<comment type="caution">
    <text evidence="1">The sequence shown here is derived from an EMBL/GenBank/DDBJ whole genome shotgun (WGS) entry which is preliminary data.</text>
</comment>